<evidence type="ECO:0008006" key="3">
    <source>
        <dbReference type="Google" id="ProtNLM"/>
    </source>
</evidence>
<name>A0ABQ0LN90_MYCCL</name>
<gene>
    <name evidence="1" type="ORF">MCHLO_09587</name>
</gene>
<accession>A0ABQ0LN90</accession>
<dbReference type="Proteomes" id="UP000815677">
    <property type="component" value="Unassembled WGS sequence"/>
</dbReference>
<reference evidence="1" key="1">
    <citation type="submission" date="2014-09" db="EMBL/GenBank/DDBJ databases">
        <title>Genome sequence of the luminous mushroom Mycena chlorophos for searching fungal bioluminescence genes.</title>
        <authorList>
            <person name="Tanaka Y."/>
            <person name="Kasuga D."/>
            <person name="Oba Y."/>
            <person name="Hase S."/>
            <person name="Sato K."/>
            <person name="Oba Y."/>
            <person name="Sakakibara Y."/>
        </authorList>
    </citation>
    <scope>NUCLEOTIDE SEQUENCE</scope>
</reference>
<proteinExistence type="predicted"/>
<dbReference type="EMBL" id="DF847787">
    <property type="protein sequence ID" value="GAT52545.1"/>
    <property type="molecule type" value="Genomic_DNA"/>
</dbReference>
<evidence type="ECO:0000313" key="2">
    <source>
        <dbReference type="Proteomes" id="UP000815677"/>
    </source>
</evidence>
<organism evidence="1 2">
    <name type="scientific">Mycena chlorophos</name>
    <name type="common">Agaric fungus</name>
    <name type="synonym">Agaricus chlorophos</name>
    <dbReference type="NCBI Taxonomy" id="658473"/>
    <lineage>
        <taxon>Eukaryota</taxon>
        <taxon>Fungi</taxon>
        <taxon>Dikarya</taxon>
        <taxon>Basidiomycota</taxon>
        <taxon>Agaricomycotina</taxon>
        <taxon>Agaricomycetes</taxon>
        <taxon>Agaricomycetidae</taxon>
        <taxon>Agaricales</taxon>
        <taxon>Marasmiineae</taxon>
        <taxon>Mycenaceae</taxon>
        <taxon>Mycena</taxon>
    </lineage>
</organism>
<sequence>MAALPAELIDLVVENIEADDDMQNLKSCCLAASLFQHPCQKRIHRSMTLLFDSVLLDGDDVCASPHYRWRNILQHLENHPHLAEYVVELQLLLPSTQSPEEYADDVLPVSSVLNKLHKVRELEIAGLTIGGPPCVWSRLPLQFTDDLFAWLHTCDGRLVHICCCFVDELSPSAIQHMLVASSSLEFKYCRVYGEISSFTVLPQPTSGRSLRRLRFHESDLVILFFLRAECQENIIKGLKKLSLGFTGLPGPPSQLCCAVGDSIEDLTLYLRRSRSEHTERDLGLPQQFPHLRRLSLGLAESNHNKDILLKIIQVCFSAKIAPALSRIVVNMSVWERNVEFTLASRTFENDLDDYCATHPTVKKLSLVLSFSTAGNFKDSRWRAENSNRLHAAFPKMAEKGRLDVELK</sequence>
<evidence type="ECO:0000313" key="1">
    <source>
        <dbReference type="EMBL" id="GAT52545.1"/>
    </source>
</evidence>
<protein>
    <recommendedName>
        <fullName evidence="3">F-box domain-containing protein</fullName>
    </recommendedName>
</protein>
<keyword evidence="2" id="KW-1185">Reference proteome</keyword>